<evidence type="ECO:0000313" key="7">
    <source>
        <dbReference type="EMBL" id="MBA8815570.1"/>
    </source>
</evidence>
<evidence type="ECO:0000256" key="3">
    <source>
        <dbReference type="ARBA" id="ARBA00022989"/>
    </source>
</evidence>
<protein>
    <submittedName>
        <fullName evidence="7">MFS family permease</fullName>
    </submittedName>
</protein>
<dbReference type="AlphaFoldDB" id="A0A7W3JMI0"/>
<gene>
    <name evidence="7" type="ORF">FHX48_000622</name>
</gene>
<evidence type="ECO:0000256" key="4">
    <source>
        <dbReference type="ARBA" id="ARBA00023136"/>
    </source>
</evidence>
<evidence type="ECO:0000256" key="2">
    <source>
        <dbReference type="ARBA" id="ARBA00022692"/>
    </source>
</evidence>
<keyword evidence="4 5" id="KW-0472">Membrane</keyword>
<dbReference type="GO" id="GO:0022857">
    <property type="term" value="F:transmembrane transporter activity"/>
    <property type="evidence" value="ECO:0007669"/>
    <property type="project" value="InterPro"/>
</dbReference>
<feature type="transmembrane region" description="Helical" evidence="5">
    <location>
        <begin position="395"/>
        <end position="417"/>
    </location>
</feature>
<evidence type="ECO:0000256" key="5">
    <source>
        <dbReference type="SAM" id="Phobius"/>
    </source>
</evidence>
<dbReference type="Pfam" id="PF07690">
    <property type="entry name" value="MFS_1"/>
    <property type="match status" value="1"/>
</dbReference>
<dbReference type="InterPro" id="IPR020846">
    <property type="entry name" value="MFS_dom"/>
</dbReference>
<comment type="caution">
    <text evidence="7">The sequence shown here is derived from an EMBL/GenBank/DDBJ whole genome shotgun (WGS) entry which is preliminary data.</text>
</comment>
<dbReference type="GO" id="GO:0005886">
    <property type="term" value="C:plasma membrane"/>
    <property type="evidence" value="ECO:0007669"/>
    <property type="project" value="UniProtKB-SubCell"/>
</dbReference>
<feature type="transmembrane region" description="Helical" evidence="5">
    <location>
        <begin position="293"/>
        <end position="315"/>
    </location>
</feature>
<dbReference type="SUPFAM" id="SSF103473">
    <property type="entry name" value="MFS general substrate transporter"/>
    <property type="match status" value="1"/>
</dbReference>
<dbReference type="PROSITE" id="PS50850">
    <property type="entry name" value="MFS"/>
    <property type="match status" value="1"/>
</dbReference>
<keyword evidence="3 5" id="KW-1133">Transmembrane helix</keyword>
<feature type="domain" description="Major facilitator superfamily (MFS) profile" evidence="6">
    <location>
        <begin position="46"/>
        <end position="449"/>
    </location>
</feature>
<dbReference type="PANTHER" id="PTHR23528">
    <property type="match status" value="1"/>
</dbReference>
<keyword evidence="2 5" id="KW-0812">Transmembrane</keyword>
<dbReference type="PANTHER" id="PTHR23528:SF1">
    <property type="entry name" value="MAJOR FACILITATOR SUPERFAMILY (MFS) PROFILE DOMAIN-CONTAINING PROTEIN"/>
    <property type="match status" value="1"/>
</dbReference>
<accession>A0A7W3JMI0</accession>
<feature type="transmembrane region" description="Helical" evidence="5">
    <location>
        <begin position="327"/>
        <end position="345"/>
    </location>
</feature>
<feature type="transmembrane region" description="Helical" evidence="5">
    <location>
        <begin position="351"/>
        <end position="374"/>
    </location>
</feature>
<name>A0A7W3JMI0_9MICO</name>
<proteinExistence type="predicted"/>
<feature type="transmembrane region" description="Helical" evidence="5">
    <location>
        <begin position="80"/>
        <end position="103"/>
    </location>
</feature>
<sequence length="449" mass="46265">MSEEVPPQIPAPFAATQQAAAIGEGIAEHSPQGDDRPKVSAGYIWLMVVAALGGFMALVAPVGLSLALRVQELVPDSVEVLGLVVGAGAIVAAISQPLVGMWSDRTRTRFGRRRPFALGGAIIGIIGLSVMAVSPNVGILTGGWMVTQLGFGSAVGSLLLSQADRLPESQRGKVAGYYGFIQMIAAVAGVGVASAFIGNNYLVFLVPGGVGLLGFVLWFLFSKEHSSLNLPHVPKLTAGEALGNMVFNPARYPAFAWNWLGRILFNFGVSFATTFTSLFFASRLSEGGRVADIGGLIAFLSLIGVVATAGGALGGGLLSDRLKRRRIFVLISGIAFTVGAIVMAFGGANAAILITGSVLTSIGLGVFSAVDQAIVLDILPEKNTAAGRFIGINNYATSIAQAVAPIIAAPLLLIGVTGADKNYGLLFIIAGAFTLAGGAIVMLKVRGTR</sequence>
<dbReference type="InterPro" id="IPR011701">
    <property type="entry name" value="MFS"/>
</dbReference>
<dbReference type="Proteomes" id="UP000526083">
    <property type="component" value="Unassembled WGS sequence"/>
</dbReference>
<feature type="transmembrane region" description="Helical" evidence="5">
    <location>
        <begin position="202"/>
        <end position="221"/>
    </location>
</feature>
<dbReference type="InterPro" id="IPR036259">
    <property type="entry name" value="MFS_trans_sf"/>
</dbReference>
<feature type="transmembrane region" description="Helical" evidence="5">
    <location>
        <begin position="259"/>
        <end position="281"/>
    </location>
</feature>
<dbReference type="Gene3D" id="1.20.1250.20">
    <property type="entry name" value="MFS general substrate transporter like domains"/>
    <property type="match status" value="2"/>
</dbReference>
<comment type="subcellular location">
    <subcellularLocation>
        <location evidence="1">Cell membrane</location>
        <topology evidence="1">Multi-pass membrane protein</topology>
    </subcellularLocation>
</comment>
<evidence type="ECO:0000259" key="6">
    <source>
        <dbReference type="PROSITE" id="PS50850"/>
    </source>
</evidence>
<evidence type="ECO:0000313" key="8">
    <source>
        <dbReference type="Proteomes" id="UP000526083"/>
    </source>
</evidence>
<feature type="transmembrane region" description="Helical" evidence="5">
    <location>
        <begin position="43"/>
        <end position="68"/>
    </location>
</feature>
<evidence type="ECO:0000256" key="1">
    <source>
        <dbReference type="ARBA" id="ARBA00004651"/>
    </source>
</evidence>
<feature type="transmembrane region" description="Helical" evidence="5">
    <location>
        <begin position="115"/>
        <end position="133"/>
    </location>
</feature>
<organism evidence="7 8">
    <name type="scientific">Microbacterium halimionae</name>
    <dbReference type="NCBI Taxonomy" id="1526413"/>
    <lineage>
        <taxon>Bacteria</taxon>
        <taxon>Bacillati</taxon>
        <taxon>Actinomycetota</taxon>
        <taxon>Actinomycetes</taxon>
        <taxon>Micrococcales</taxon>
        <taxon>Microbacteriaceae</taxon>
        <taxon>Microbacterium</taxon>
    </lineage>
</organism>
<feature type="transmembrane region" description="Helical" evidence="5">
    <location>
        <begin position="139"/>
        <end position="163"/>
    </location>
</feature>
<keyword evidence="8" id="KW-1185">Reference proteome</keyword>
<dbReference type="RefSeq" id="WP_310734789.1">
    <property type="nucleotide sequence ID" value="NZ_JAAOZB010000002.1"/>
</dbReference>
<reference evidence="7 8" key="1">
    <citation type="submission" date="2020-07" db="EMBL/GenBank/DDBJ databases">
        <title>Sequencing the genomes of 1000 actinobacteria strains.</title>
        <authorList>
            <person name="Klenk H.-P."/>
        </authorList>
    </citation>
    <scope>NUCLEOTIDE SEQUENCE [LARGE SCALE GENOMIC DNA]</scope>
    <source>
        <strain evidence="7 8">DSM 27576</strain>
    </source>
</reference>
<dbReference type="EMBL" id="JACGWY010000001">
    <property type="protein sequence ID" value="MBA8815570.1"/>
    <property type="molecule type" value="Genomic_DNA"/>
</dbReference>
<feature type="transmembrane region" description="Helical" evidence="5">
    <location>
        <begin position="423"/>
        <end position="443"/>
    </location>
</feature>
<feature type="transmembrane region" description="Helical" evidence="5">
    <location>
        <begin position="175"/>
        <end position="196"/>
    </location>
</feature>